<dbReference type="PATRIC" id="fig|1410950.3.peg.405"/>
<name>W2CFQ2_9BACT</name>
<proteinExistence type="predicted"/>
<gene>
    <name evidence="1" type="ORF">T229_04045</name>
</gene>
<protein>
    <submittedName>
        <fullName evidence="1">Uncharacterized protein</fullName>
    </submittedName>
</protein>
<dbReference type="Proteomes" id="UP000018872">
    <property type="component" value="Unassembled WGS sequence"/>
</dbReference>
<dbReference type="EMBL" id="AYYC01000540">
    <property type="protein sequence ID" value="ETK05321.1"/>
    <property type="molecule type" value="Genomic_DNA"/>
</dbReference>
<sequence length="1512" mass="164087">MQDAAALSTQVSLTSAANNTGSLKNYQRPTSVVLPTGIHQFNNLIFEDIRWYFEKNEASIDTDIQPNAMRYIGTLGKCGSGSSTAFSINPFWKKAVDIGQTFVDGAVVLQPDARVCIAHDVKDRTATPATSHDGTALPNTATDAILALPNNDPAHGGRFTLRIRGNIDSVNMAQTPTGSQDPFFKQGNFPQAAADIYLYEDGNATHDFAKPHLGAYLNRQPTAHITNHPIAAPPTGAVASIFGLYGDYHWTTNNADVHTDTVPAAFTGNNPGVIELGPQGAGRKHLNVYSGGMLKNFEGCLPLDNFTMHFGGGFGTPNLKITGTKPLYILNYGNNDNKTACEANLVFHPSTSDTVQHAINGANDPVAPTYYAPLTQNRGAMHIQALGNTEFRTDEVWKPGMNNNLLILSESRNVIAQGIDYTAGYTDDVASGLLTFWAEDRTPDQALVSGCDNAGLADRNGHRGNLYLNDVTKITRPAGGGTETNLVAANNVRTARVEYAGQNADTLNVISRKGDLYLGYAAGSKIYTPTEAYVGNSKTGTDNAFIYQGTGGTAEVHLQAGFDDSRSQMTRTEGMEGGNVYFARLAIDMPNGGRRNARVTIPYSSEYICNGGNLHQRAGQSMLRYEHSGIIGGLGRCGVESAAGWAAYAGRLENPGTLNDLNTMARGAAHRSLEYKSDNGSLVLDAGRRGNIILNRGALLTGRYTTGHVVFRTREGDIDLRDPVDITGGIGGGVLLLAQTDSLEKLSKIKACDCDEMRNNVYLQDLSYTSTHSDNSFFIGADNNIKLNYGGLANIGTREDPFLSTDYEERDGQPVRRGVGYAGGVNGGCDNSAFHCDLDPNENKARDLQLTFTTYVASDGSTKPIRSGGFAAVASDRIDVYKNLIYTGGEGTGLGTPPTANGLLHGEDVRGYGLFLKTQANKGNWTENMLLHTPSCPTTCQATGCGSGETPRAYLHHTARLTFHSDARLKAGNQRLVLESPVIETFGVLELDALTNAGGNTEIVIKTDSLICHDSLIRAGDDRVKWTTWSGLPGDQPIIKLGYSRRTAPFAEYAVDGKRCRECVSHYKGKIYAPGETPLDTMFIQFGPNTPTERRNVLVLDHTVLSFLTDSFDHVKGGDIRHARFFVDTLKTRNQVEFWTDEKHEREGHLELISEPQMLSKDYAGMYTRHLHLEPIGACGRSTSELWLPGNALDVITTSTFGGFGIQYTDVHVENGGHLNPGFTSLRLRGQCYEQQAGTLTMKDLRLDSGADLHFSIGSTQGLNGSYSDAIDVDRLTTYGSVNVHIEIRPCERVEKRCYPLIYYKSVTPNSLNNLKLKTKSVTIDGEEYPLALSLSTDGVVYLCVGNAVDPVLTHTVTMPEVSGVTTTPRAGIWPVNSRSNFRFSASYPKGSRPLMVRTNRRVQGGAQEELSGILNANGEYEYIVPSVREEVTLTFGPDHVSNELIMSSAVWSHGEQIHFRIDRSDVASIYSVAGRLVKRIDLPAGETSIPMQRGAYIITLRDGSVHKVIVK</sequence>
<reference evidence="1 2" key="1">
    <citation type="submission" date="2013-11" db="EMBL/GenBank/DDBJ databases">
        <title>Single cell genomics of uncultured Tannerella BU063 (oral taxon 286).</title>
        <authorList>
            <person name="Beall C.J."/>
            <person name="Campbell A.G."/>
            <person name="Griffen A.L."/>
            <person name="Podar M."/>
            <person name="Leys E.J."/>
        </authorList>
    </citation>
    <scope>NUCLEOTIDE SEQUENCE [LARGE SCALE GENOMIC DNA]</scope>
    <source>
        <strain evidence="1">Cell 5</strain>
    </source>
</reference>
<accession>W2CFQ2</accession>
<comment type="caution">
    <text evidence="1">The sequence shown here is derived from an EMBL/GenBank/DDBJ whole genome shotgun (WGS) entry which is preliminary data.</text>
</comment>
<organism evidence="1 2">
    <name type="scientific">Tannerella sp. oral taxon BU063 isolate Cell 5</name>
    <dbReference type="NCBI Taxonomy" id="1410950"/>
    <lineage>
        <taxon>Bacteria</taxon>
        <taxon>Pseudomonadati</taxon>
        <taxon>Bacteroidota</taxon>
        <taxon>Bacteroidia</taxon>
        <taxon>Bacteroidales</taxon>
        <taxon>Tannerellaceae</taxon>
        <taxon>Tannerella</taxon>
    </lineage>
</organism>
<evidence type="ECO:0000313" key="2">
    <source>
        <dbReference type="Proteomes" id="UP000018872"/>
    </source>
</evidence>
<evidence type="ECO:0000313" key="1">
    <source>
        <dbReference type="EMBL" id="ETK05321.1"/>
    </source>
</evidence>